<accession>A0ABD7K6L8</accession>
<reference evidence="1 2" key="1">
    <citation type="submission" date="2018-12" db="EMBL/GenBank/DDBJ databases">
        <title>Pseudomonas aeruginosa Diversity Panel.</title>
        <authorList>
            <person name="Snesrud E."/>
            <person name="Mcgann P."/>
        </authorList>
    </citation>
    <scope>NUCLEOTIDE SEQUENCE [LARGE SCALE GENOMIC DNA]</scope>
    <source>
        <strain evidence="1 2">MRSN6241</strain>
    </source>
</reference>
<evidence type="ECO:0000313" key="2">
    <source>
        <dbReference type="Proteomes" id="UP000276985"/>
    </source>
</evidence>
<gene>
    <name evidence="1" type="ORF">DY940_10825</name>
</gene>
<sequence>MNVVLFEFENSLVDCAVIDQPDSAGFFNFEGLSGRYAFALPRRNSPLRMREAAADGRGAWSGVGRWFF</sequence>
<dbReference type="RefSeq" id="WP_126593882.1">
    <property type="nucleotide sequence ID" value="NZ_JAOYTE010000038.1"/>
</dbReference>
<dbReference type="EMBL" id="RXTL01000016">
    <property type="protein sequence ID" value="RTS48174.1"/>
    <property type="molecule type" value="Genomic_DNA"/>
</dbReference>
<protein>
    <submittedName>
        <fullName evidence="1">Uncharacterized protein</fullName>
    </submittedName>
</protein>
<proteinExistence type="predicted"/>
<comment type="caution">
    <text evidence="1">The sequence shown here is derived from an EMBL/GenBank/DDBJ whole genome shotgun (WGS) entry which is preliminary data.</text>
</comment>
<dbReference type="Proteomes" id="UP000276985">
    <property type="component" value="Unassembled WGS sequence"/>
</dbReference>
<organism evidence="1 2">
    <name type="scientific">Pseudomonas aeruginosa</name>
    <dbReference type="NCBI Taxonomy" id="287"/>
    <lineage>
        <taxon>Bacteria</taxon>
        <taxon>Pseudomonadati</taxon>
        <taxon>Pseudomonadota</taxon>
        <taxon>Gammaproteobacteria</taxon>
        <taxon>Pseudomonadales</taxon>
        <taxon>Pseudomonadaceae</taxon>
        <taxon>Pseudomonas</taxon>
    </lineage>
</organism>
<name>A0ABD7K6L8_PSEAI</name>
<dbReference type="AlphaFoldDB" id="A0ABD7K6L8"/>
<evidence type="ECO:0000313" key="1">
    <source>
        <dbReference type="EMBL" id="RTS48174.1"/>
    </source>
</evidence>